<dbReference type="RefSeq" id="WP_012443471.1">
    <property type="nucleotide sequence ID" value="NC_010699.1"/>
</dbReference>
<name>B2VB06_ERWT9</name>
<dbReference type="Pfam" id="PF07178">
    <property type="entry name" value="TraL"/>
    <property type="match status" value="1"/>
</dbReference>
<dbReference type="KEGG" id="eta:ETA_pET450100"/>
<dbReference type="InterPro" id="IPR009838">
    <property type="entry name" value="T4SS_TraL"/>
</dbReference>
<evidence type="ECO:0000256" key="1">
    <source>
        <dbReference type="SAM" id="Phobius"/>
    </source>
</evidence>
<gene>
    <name evidence="2" type="primary">traL</name>
    <name evidence="2" type="ordered locus">ETA_pET450100</name>
</gene>
<geneLocation type="plasmid" evidence="2 3">
    <name>pET45</name>
</geneLocation>
<evidence type="ECO:0000313" key="3">
    <source>
        <dbReference type="Proteomes" id="UP000001726"/>
    </source>
</evidence>
<keyword evidence="3" id="KW-1185">Reference proteome</keyword>
<keyword evidence="1" id="KW-0472">Membrane</keyword>
<keyword evidence="1" id="KW-0812">Transmembrane</keyword>
<dbReference type="NCBIfam" id="TIGR02762">
    <property type="entry name" value="TraL_TIGR"/>
    <property type="match status" value="1"/>
</dbReference>
<sequence>MSGTFDKYTFPETINEQNRIFGLPVDEVAVIATPVICGVAYSCAGAMCLLAALLWVLLRYLKKGKGSQFMADFLYWNLPYFLFRPFFRKIPSSGNRHWVN</sequence>
<reference evidence="2 3" key="1">
    <citation type="journal article" date="2008" name="Environ. Microbiol.">
        <title>The genome of Erwinia tasmaniensis strain Et1/99, a non-pathogenic bacterium in the genus Erwinia.</title>
        <authorList>
            <person name="Kube M."/>
            <person name="Migdoll A.M."/>
            <person name="Mueller I."/>
            <person name="Kuhl H."/>
            <person name="Beck A."/>
            <person name="Reinhardt R."/>
            <person name="Geider K."/>
        </authorList>
    </citation>
    <scope>NUCLEOTIDE SEQUENCE [LARGE SCALE GENOMIC DNA]</scope>
    <source>
        <strain evidence="3">DSM 17950 / CFBP 7177 / CIP 109463 / NCPPB 4357 / Et1/99</strain>
        <plasmid evidence="3">pET45</plasmid>
    </source>
</reference>
<accession>B2VB06</accession>
<dbReference type="GO" id="GO:0019867">
    <property type="term" value="C:outer membrane"/>
    <property type="evidence" value="ECO:0007669"/>
    <property type="project" value="InterPro"/>
</dbReference>
<dbReference type="OrthoDB" id="6570048at2"/>
<protein>
    <submittedName>
        <fullName evidence="2">TraL protein</fullName>
    </submittedName>
</protein>
<dbReference type="HOGENOM" id="CLU_177734_1_0_6"/>
<keyword evidence="1" id="KW-1133">Transmembrane helix</keyword>
<dbReference type="Proteomes" id="UP000001726">
    <property type="component" value="Plasmid pET45"/>
</dbReference>
<proteinExistence type="predicted"/>
<keyword evidence="2" id="KW-0614">Plasmid</keyword>
<feature type="transmembrane region" description="Helical" evidence="1">
    <location>
        <begin position="31"/>
        <end position="58"/>
    </location>
</feature>
<dbReference type="AlphaFoldDB" id="B2VB06"/>
<dbReference type="EMBL" id="CU468132">
    <property type="protein sequence ID" value="CAO94954.1"/>
    <property type="molecule type" value="Genomic_DNA"/>
</dbReference>
<evidence type="ECO:0000313" key="2">
    <source>
        <dbReference type="EMBL" id="CAO94954.1"/>
    </source>
</evidence>
<organism evidence="2 3">
    <name type="scientific">Erwinia tasmaniensis (strain DSM 17950 / CFBP 7177 / CIP 109463 / NCPPB 4357 / Et1/99)</name>
    <dbReference type="NCBI Taxonomy" id="465817"/>
    <lineage>
        <taxon>Bacteria</taxon>
        <taxon>Pseudomonadati</taxon>
        <taxon>Pseudomonadota</taxon>
        <taxon>Gammaproteobacteria</taxon>
        <taxon>Enterobacterales</taxon>
        <taxon>Erwiniaceae</taxon>
        <taxon>Erwinia</taxon>
    </lineage>
</organism>